<comment type="caution">
    <text evidence="2">The sequence shown here is derived from an EMBL/GenBank/DDBJ whole genome shotgun (WGS) entry which is preliminary data.</text>
</comment>
<dbReference type="InterPro" id="IPR051213">
    <property type="entry name" value="START_lipid_transfer"/>
</dbReference>
<protein>
    <recommendedName>
        <fullName evidence="1">START domain-containing protein</fullName>
    </recommendedName>
</protein>
<dbReference type="PROSITE" id="PS50848">
    <property type="entry name" value="START"/>
    <property type="match status" value="1"/>
</dbReference>
<feature type="domain" description="START" evidence="1">
    <location>
        <begin position="22"/>
        <end position="211"/>
    </location>
</feature>
<dbReference type="GO" id="GO:0008289">
    <property type="term" value="F:lipid binding"/>
    <property type="evidence" value="ECO:0007669"/>
    <property type="project" value="InterPro"/>
</dbReference>
<dbReference type="GO" id="GO:0005737">
    <property type="term" value="C:cytoplasm"/>
    <property type="evidence" value="ECO:0007669"/>
    <property type="project" value="UniProtKB-ARBA"/>
</dbReference>
<dbReference type="GeneID" id="68092695"/>
<dbReference type="InterPro" id="IPR002913">
    <property type="entry name" value="START_lipid-bd_dom"/>
</dbReference>
<evidence type="ECO:0000313" key="2">
    <source>
        <dbReference type="EMBL" id="KAG2388794.1"/>
    </source>
</evidence>
<dbReference type="PANTHER" id="PTHR19308:SF14">
    <property type="entry name" value="START DOMAIN-CONTAINING PROTEIN"/>
    <property type="match status" value="1"/>
</dbReference>
<sequence>MSQPSTHSHLSDSQKSQIKTKWNQAFKIASHMTSSEALNDGTFTHHGTKEEIDIYYKKTDTTTIIRGDTICEQIKPDEFLEAFVSLDLSVKHQLDSNSKRIEVVEKWEDEDGIWKLMYYVISTGPFVSDRDFVYITKTFKKDNVTFFASTSCHDVVELPSHVTPQKGAVRATNVFVCMRMEELENGDLHVTYSTQADPNGWVPHSIVNAVIYSVPLTLAKNAKFKQRKLRKVPNSPSHHD</sequence>
<dbReference type="SUPFAM" id="SSF55961">
    <property type="entry name" value="Bet v1-like"/>
    <property type="match status" value="1"/>
</dbReference>
<dbReference type="Proteomes" id="UP000816034">
    <property type="component" value="Unassembled WGS sequence"/>
</dbReference>
<accession>A0AA88KP68</accession>
<dbReference type="AlphaFoldDB" id="A0AA88KP68"/>
<evidence type="ECO:0000313" key="3">
    <source>
        <dbReference type="Proteomes" id="UP000816034"/>
    </source>
</evidence>
<dbReference type="Gene3D" id="3.30.530.20">
    <property type="match status" value="1"/>
</dbReference>
<dbReference type="InterPro" id="IPR023393">
    <property type="entry name" value="START-like_dom_sf"/>
</dbReference>
<evidence type="ECO:0000259" key="1">
    <source>
        <dbReference type="PROSITE" id="PS50848"/>
    </source>
</evidence>
<gene>
    <name evidence="2" type="ORF">C9374_000233</name>
</gene>
<keyword evidence="3" id="KW-1185">Reference proteome</keyword>
<organism evidence="2 3">
    <name type="scientific">Naegleria lovaniensis</name>
    <name type="common">Amoeba</name>
    <dbReference type="NCBI Taxonomy" id="51637"/>
    <lineage>
        <taxon>Eukaryota</taxon>
        <taxon>Discoba</taxon>
        <taxon>Heterolobosea</taxon>
        <taxon>Tetramitia</taxon>
        <taxon>Eutetramitia</taxon>
        <taxon>Vahlkampfiidae</taxon>
        <taxon>Naegleria</taxon>
    </lineage>
</organism>
<dbReference type="Pfam" id="PF01852">
    <property type="entry name" value="START"/>
    <property type="match status" value="1"/>
</dbReference>
<dbReference type="RefSeq" id="XP_044552786.1">
    <property type="nucleotide sequence ID" value="XM_044691736.1"/>
</dbReference>
<reference evidence="2 3" key="1">
    <citation type="journal article" date="2018" name="BMC Genomics">
        <title>The genome of Naegleria lovaniensis, the basis for a comparative approach to unravel pathogenicity factors of the human pathogenic amoeba N. fowleri.</title>
        <authorList>
            <person name="Liechti N."/>
            <person name="Schurch N."/>
            <person name="Bruggmann R."/>
            <person name="Wittwer M."/>
        </authorList>
    </citation>
    <scope>NUCLEOTIDE SEQUENCE [LARGE SCALE GENOMIC DNA]</scope>
    <source>
        <strain evidence="2 3">ATCC 30569</strain>
    </source>
</reference>
<dbReference type="CDD" id="cd00177">
    <property type="entry name" value="START"/>
    <property type="match status" value="1"/>
</dbReference>
<dbReference type="EMBL" id="PYSW02000009">
    <property type="protein sequence ID" value="KAG2388794.1"/>
    <property type="molecule type" value="Genomic_DNA"/>
</dbReference>
<name>A0AA88KP68_NAELO</name>
<dbReference type="PANTHER" id="PTHR19308">
    <property type="entry name" value="PHOSPHATIDYLCHOLINE TRANSFER PROTEIN"/>
    <property type="match status" value="1"/>
</dbReference>
<proteinExistence type="predicted"/>